<dbReference type="GO" id="GO:0008253">
    <property type="term" value="F:5'-nucleotidase activity"/>
    <property type="evidence" value="ECO:0007669"/>
    <property type="project" value="UniProtKB-UniRule"/>
</dbReference>
<evidence type="ECO:0000256" key="9">
    <source>
        <dbReference type="HAMAP-Rule" id="MF_00060"/>
    </source>
</evidence>
<dbReference type="EC" id="3.1.3.5" evidence="9"/>
<evidence type="ECO:0000313" key="11">
    <source>
        <dbReference type="EMBL" id="AWI33320.1"/>
    </source>
</evidence>
<dbReference type="Proteomes" id="UP000244890">
    <property type="component" value="Chromosome"/>
</dbReference>
<dbReference type="EMBL" id="JRPC02000019">
    <property type="protein sequence ID" value="TLE14984.1"/>
    <property type="molecule type" value="Genomic_DNA"/>
</dbReference>
<evidence type="ECO:0000256" key="4">
    <source>
        <dbReference type="ARBA" id="ARBA00011062"/>
    </source>
</evidence>
<dbReference type="GO" id="GO:0000166">
    <property type="term" value="F:nucleotide binding"/>
    <property type="evidence" value="ECO:0007669"/>
    <property type="project" value="UniProtKB-KW"/>
</dbReference>
<evidence type="ECO:0000313" key="14">
    <source>
        <dbReference type="Proteomes" id="UP000244890"/>
    </source>
</evidence>
<dbReference type="NCBIfam" id="TIGR00087">
    <property type="entry name" value="surE"/>
    <property type="match status" value="1"/>
</dbReference>
<dbReference type="GO" id="GO:0005737">
    <property type="term" value="C:cytoplasm"/>
    <property type="evidence" value="ECO:0007669"/>
    <property type="project" value="UniProtKB-SubCell"/>
</dbReference>
<dbReference type="GO" id="GO:0004309">
    <property type="term" value="F:exopolyphosphatase activity"/>
    <property type="evidence" value="ECO:0007669"/>
    <property type="project" value="TreeGrafter"/>
</dbReference>
<dbReference type="InterPro" id="IPR036523">
    <property type="entry name" value="SurE-like_sf"/>
</dbReference>
<keyword evidence="8 9" id="KW-0378">Hydrolase</keyword>
<keyword evidence="5 9" id="KW-0963">Cytoplasm</keyword>
<reference evidence="12" key="3">
    <citation type="submission" date="2018-04" db="EMBL/GenBank/DDBJ databases">
        <authorList>
            <person name="Sheh A."/>
            <person name="Shen Z."/>
            <person name="Mannion A.J."/>
            <person name="Fox J.G."/>
        </authorList>
    </citation>
    <scope>NUCLEOTIDE SEQUENCE</scope>
    <source>
        <strain evidence="12">MIT-03-7007</strain>
    </source>
</reference>
<dbReference type="NCBIfam" id="NF001494">
    <property type="entry name" value="PRK00346.2-4"/>
    <property type="match status" value="1"/>
</dbReference>
<dbReference type="PANTHER" id="PTHR30457:SF12">
    <property type="entry name" value="5'_3'-NUCLEOTIDASE SURE"/>
    <property type="match status" value="1"/>
</dbReference>
<evidence type="ECO:0000256" key="1">
    <source>
        <dbReference type="ARBA" id="ARBA00000815"/>
    </source>
</evidence>
<proteinExistence type="inferred from homology"/>
<evidence type="ECO:0000256" key="3">
    <source>
        <dbReference type="ARBA" id="ARBA00004496"/>
    </source>
</evidence>
<dbReference type="EMBL" id="CP021886">
    <property type="protein sequence ID" value="AWI33320.1"/>
    <property type="molecule type" value="Genomic_DNA"/>
</dbReference>
<feature type="domain" description="Survival protein SurE-like phosphatase/nucleotidase" evidence="10">
    <location>
        <begin position="4"/>
        <end position="193"/>
    </location>
</feature>
<evidence type="ECO:0000313" key="12">
    <source>
        <dbReference type="EMBL" id="TLE14984.1"/>
    </source>
</evidence>
<dbReference type="Proteomes" id="UP000029920">
    <property type="component" value="Unassembled WGS sequence"/>
</dbReference>
<reference evidence="12 13" key="1">
    <citation type="journal article" date="2014" name="Genome Announc.">
        <title>Draft genome sequences of eight enterohepatic helicobacter species isolated from both laboratory and wild rodents.</title>
        <authorList>
            <person name="Sheh A."/>
            <person name="Shen Z."/>
            <person name="Fox J.G."/>
        </authorList>
    </citation>
    <scope>NUCLEOTIDE SEQUENCE [LARGE SCALE GENOMIC DNA]</scope>
    <source>
        <strain evidence="12 13">MIT-03-7007</strain>
    </source>
</reference>
<dbReference type="InterPro" id="IPR002828">
    <property type="entry name" value="SurE-like_Pase/nucleotidase"/>
</dbReference>
<comment type="cofactor">
    <cofactor evidence="9">
        <name>a divalent metal cation</name>
        <dbReference type="ChEBI" id="CHEBI:60240"/>
    </cofactor>
    <text evidence="9">Binds 1 divalent metal cation per subunit.</text>
</comment>
<dbReference type="Gene3D" id="3.40.1210.10">
    <property type="entry name" value="Survival protein SurE-like phosphatase/nucleotidase"/>
    <property type="match status" value="1"/>
</dbReference>
<dbReference type="FunFam" id="3.40.1210.10:FF:000001">
    <property type="entry name" value="5'/3'-nucleotidase SurE"/>
    <property type="match status" value="1"/>
</dbReference>
<feature type="binding site" evidence="9">
    <location>
        <position position="95"/>
    </location>
    <ligand>
        <name>a divalent metal cation</name>
        <dbReference type="ChEBI" id="CHEBI:60240"/>
    </ligand>
</feature>
<reference evidence="11 14" key="2">
    <citation type="submission" date="2017-06" db="EMBL/GenBank/DDBJ databases">
        <title>Complete genome of Helicobacter apodemus.</title>
        <authorList>
            <person name="Cho S."/>
        </authorList>
    </citation>
    <scope>NUCLEOTIDE SEQUENCE [LARGE SCALE GENOMIC DNA]</scope>
    <source>
        <strain evidence="11">SCJK1</strain>
        <strain evidence="14">SNUVETPUB-15-01</strain>
    </source>
</reference>
<comment type="similarity">
    <text evidence="4 9">Belongs to the SurE nucleotidase family.</text>
</comment>
<dbReference type="RefSeq" id="WP_034553925.1">
    <property type="nucleotide sequence ID" value="NZ_CP021886.1"/>
</dbReference>
<protein>
    <recommendedName>
        <fullName evidence="9">5'-nucleotidase SurE</fullName>
        <ecNumber evidence="9">3.1.3.5</ecNumber>
    </recommendedName>
    <alternativeName>
        <fullName evidence="9">Nucleoside 5'-monophosphate phosphohydrolase</fullName>
    </alternativeName>
</protein>
<feature type="binding site" evidence="9">
    <location>
        <position position="40"/>
    </location>
    <ligand>
        <name>a divalent metal cation</name>
        <dbReference type="ChEBI" id="CHEBI:60240"/>
    </ligand>
</feature>
<evidence type="ECO:0000259" key="10">
    <source>
        <dbReference type="Pfam" id="PF01975"/>
    </source>
</evidence>
<comment type="cofactor">
    <cofactor evidence="2">
        <name>Mg(2+)</name>
        <dbReference type="ChEBI" id="CHEBI:18420"/>
    </cofactor>
</comment>
<dbReference type="NCBIfam" id="NF001490">
    <property type="entry name" value="PRK00346.1-4"/>
    <property type="match status" value="1"/>
</dbReference>
<comment type="catalytic activity">
    <reaction evidence="1 9">
        <text>a ribonucleoside 5'-phosphate + H2O = a ribonucleoside + phosphate</text>
        <dbReference type="Rhea" id="RHEA:12484"/>
        <dbReference type="ChEBI" id="CHEBI:15377"/>
        <dbReference type="ChEBI" id="CHEBI:18254"/>
        <dbReference type="ChEBI" id="CHEBI:43474"/>
        <dbReference type="ChEBI" id="CHEBI:58043"/>
        <dbReference type="EC" id="3.1.3.5"/>
    </reaction>
</comment>
<dbReference type="OrthoDB" id="9780815at2"/>
<dbReference type="Pfam" id="PF01975">
    <property type="entry name" value="SurE"/>
    <property type="match status" value="1"/>
</dbReference>
<organism evidence="12 13">
    <name type="scientific">Helicobacter apodemus</name>
    <dbReference type="NCBI Taxonomy" id="135569"/>
    <lineage>
        <taxon>Bacteria</taxon>
        <taxon>Pseudomonadati</taxon>
        <taxon>Campylobacterota</taxon>
        <taxon>Epsilonproteobacteria</taxon>
        <taxon>Campylobacterales</taxon>
        <taxon>Helicobacteraceae</taxon>
        <taxon>Helicobacter</taxon>
    </lineage>
</organism>
<keyword evidence="6 9" id="KW-0479">Metal-binding</keyword>
<comment type="function">
    <text evidence="9">Nucleotidase that shows phosphatase activity on nucleoside 5'-monophosphates.</text>
</comment>
<feature type="binding site" evidence="9">
    <location>
        <position position="10"/>
    </location>
    <ligand>
        <name>a divalent metal cation</name>
        <dbReference type="ChEBI" id="CHEBI:60240"/>
    </ligand>
</feature>
<evidence type="ECO:0000256" key="7">
    <source>
        <dbReference type="ARBA" id="ARBA00022741"/>
    </source>
</evidence>
<dbReference type="GO" id="GO:0008254">
    <property type="term" value="F:3'-nucleotidase activity"/>
    <property type="evidence" value="ECO:0007669"/>
    <property type="project" value="TreeGrafter"/>
</dbReference>
<name>A0A099UA75_9HELI</name>
<dbReference type="AlphaFoldDB" id="A0A099UA75"/>
<dbReference type="PANTHER" id="PTHR30457">
    <property type="entry name" value="5'-NUCLEOTIDASE SURE"/>
    <property type="match status" value="1"/>
</dbReference>
<dbReference type="HAMAP" id="MF_00060">
    <property type="entry name" value="SurE"/>
    <property type="match status" value="1"/>
</dbReference>
<gene>
    <name evidence="9 12" type="primary">surE</name>
    <name evidence="11" type="ORF">CDV25_00060</name>
    <name evidence="12" type="ORF">LS72_007640</name>
</gene>
<dbReference type="KEGG" id="had:CDV25_00060"/>
<dbReference type="InterPro" id="IPR030048">
    <property type="entry name" value="SurE"/>
</dbReference>
<accession>A0A099UA75</accession>
<feature type="binding site" evidence="9">
    <location>
        <position position="9"/>
    </location>
    <ligand>
        <name>a divalent metal cation</name>
        <dbReference type="ChEBI" id="CHEBI:60240"/>
    </ligand>
</feature>
<evidence type="ECO:0000256" key="6">
    <source>
        <dbReference type="ARBA" id="ARBA00022723"/>
    </source>
</evidence>
<keyword evidence="7 9" id="KW-0547">Nucleotide-binding</keyword>
<evidence type="ECO:0000256" key="8">
    <source>
        <dbReference type="ARBA" id="ARBA00022801"/>
    </source>
</evidence>
<keyword evidence="13" id="KW-1185">Reference proteome</keyword>
<sequence length="260" mass="28949">MKRILITNDDGFNSVGLQALREALNPLGQITIVAPATEKSACGHGMTLTKPLRFIKIDDDFYKLDDGGPTDCIYLALHALYDENFKPDLIVSGINLGSNMGEDVSYSGTASGAMEGVLHDIPSIAISQVLQDQNTFGFDFTLAKETIASLAKKVLYQGFPLQSREFLNINIPPIAKEKCKGIQITELGIRMYGNDAHLHRNPRGEEYYWLGLHPLSWQERKNGKISDFSAIKEGFISITPITLDFTARNRLESLQNWIQQ</sequence>
<evidence type="ECO:0000256" key="5">
    <source>
        <dbReference type="ARBA" id="ARBA00022490"/>
    </source>
</evidence>
<dbReference type="GO" id="GO:0046872">
    <property type="term" value="F:metal ion binding"/>
    <property type="evidence" value="ECO:0007669"/>
    <property type="project" value="UniProtKB-UniRule"/>
</dbReference>
<evidence type="ECO:0000313" key="13">
    <source>
        <dbReference type="Proteomes" id="UP000029920"/>
    </source>
</evidence>
<dbReference type="SUPFAM" id="SSF64167">
    <property type="entry name" value="SurE-like"/>
    <property type="match status" value="1"/>
</dbReference>
<evidence type="ECO:0000256" key="2">
    <source>
        <dbReference type="ARBA" id="ARBA00001946"/>
    </source>
</evidence>
<comment type="subcellular location">
    <subcellularLocation>
        <location evidence="3 9">Cytoplasm</location>
    </subcellularLocation>
</comment>